<dbReference type="KEGG" id="poz:I0K15_02925"/>
<proteinExistence type="predicted"/>
<dbReference type="RefSeq" id="WP_196103953.1">
    <property type="nucleotide sequence ID" value="NZ_CP064942.1"/>
</dbReference>
<evidence type="ECO:0000313" key="1">
    <source>
        <dbReference type="EMBL" id="QPH54748.1"/>
    </source>
</evidence>
<gene>
    <name evidence="1" type="ORF">I0K15_02925</name>
</gene>
<dbReference type="Proteomes" id="UP000594800">
    <property type="component" value="Chromosome"/>
</dbReference>
<reference evidence="1 2" key="1">
    <citation type="submission" date="2020-11" db="EMBL/GenBank/DDBJ databases">
        <title>Description of Pontivivens ytuae sp. nov. isolated from deep sea sediment of Mariana Trench.</title>
        <authorList>
            <person name="Wang Z."/>
            <person name="Sun Q.-L."/>
            <person name="Xu X.-D."/>
            <person name="Tang Y.-Z."/>
            <person name="Zhang J."/>
        </authorList>
    </citation>
    <scope>NUCLEOTIDE SEQUENCE [LARGE SCALE GENOMIC DNA]</scope>
    <source>
        <strain evidence="1 2">MT2928</strain>
    </source>
</reference>
<protein>
    <submittedName>
        <fullName evidence="1">Uncharacterized protein</fullName>
    </submittedName>
</protein>
<dbReference type="AlphaFoldDB" id="A0A7S9LT67"/>
<accession>A0A7S9LT67</accession>
<organism evidence="1 2">
    <name type="scientific">Pontivivens ytuae</name>
    <dbReference type="NCBI Taxonomy" id="2789856"/>
    <lineage>
        <taxon>Bacteria</taxon>
        <taxon>Pseudomonadati</taxon>
        <taxon>Pseudomonadota</taxon>
        <taxon>Alphaproteobacteria</taxon>
        <taxon>Rhodobacterales</taxon>
        <taxon>Paracoccaceae</taxon>
        <taxon>Pontivivens</taxon>
    </lineage>
</organism>
<sequence length="245" mass="27107">MDNYDSDKLARDAKAAVDHDDLQNEIAGREVGRLSRFFAEAARNAAEQQRKERERSHEQTALQLILAKNAEYAALYRDTMDLLVKAEAATETALAQADTRRIEAKEALDTLLANAARLEDGTVVFLDAQGRVRDEAGAVLEDISADAVSWPDGAPRYESFEAVRDASETAQAAYDRILHYQVDVLGHARDRLSDEGNPPDLEELEEINRVIREDMPPSIGREMAAFEADVPETAMPTAALDIPKL</sequence>
<dbReference type="EMBL" id="CP064942">
    <property type="protein sequence ID" value="QPH54748.1"/>
    <property type="molecule type" value="Genomic_DNA"/>
</dbReference>
<evidence type="ECO:0000313" key="2">
    <source>
        <dbReference type="Proteomes" id="UP000594800"/>
    </source>
</evidence>
<name>A0A7S9LT67_9RHOB</name>
<keyword evidence="2" id="KW-1185">Reference proteome</keyword>